<evidence type="ECO:0000259" key="1">
    <source>
        <dbReference type="Pfam" id="PF07734"/>
    </source>
</evidence>
<organism evidence="2 5">
    <name type="scientific">Medicago truncatula</name>
    <name type="common">Barrel medic</name>
    <name type="synonym">Medicago tribuloides</name>
    <dbReference type="NCBI Taxonomy" id="3880"/>
    <lineage>
        <taxon>Eukaryota</taxon>
        <taxon>Viridiplantae</taxon>
        <taxon>Streptophyta</taxon>
        <taxon>Embryophyta</taxon>
        <taxon>Tracheophyta</taxon>
        <taxon>Spermatophyta</taxon>
        <taxon>Magnoliopsida</taxon>
        <taxon>eudicotyledons</taxon>
        <taxon>Gunneridae</taxon>
        <taxon>Pentapetalae</taxon>
        <taxon>rosids</taxon>
        <taxon>fabids</taxon>
        <taxon>Fabales</taxon>
        <taxon>Fabaceae</taxon>
        <taxon>Papilionoideae</taxon>
        <taxon>50 kb inversion clade</taxon>
        <taxon>NPAAA clade</taxon>
        <taxon>Hologalegina</taxon>
        <taxon>IRL clade</taxon>
        <taxon>Trifolieae</taxon>
        <taxon>Medicago</taxon>
    </lineage>
</organism>
<dbReference type="NCBIfam" id="TIGR01640">
    <property type="entry name" value="F_box_assoc_1"/>
    <property type="match status" value="1"/>
</dbReference>
<dbReference type="PANTHER" id="PTHR31672">
    <property type="entry name" value="BNACNNG10540D PROTEIN"/>
    <property type="match status" value="1"/>
</dbReference>
<evidence type="ECO:0000313" key="2">
    <source>
        <dbReference type="EMBL" id="AES76516.1"/>
    </source>
</evidence>
<dbReference type="InterPro" id="IPR050796">
    <property type="entry name" value="SCF_F-box_component"/>
</dbReference>
<dbReference type="Gramene" id="rna37214">
    <property type="protein sequence ID" value="RHN52526.1"/>
    <property type="gene ID" value="gene37214"/>
</dbReference>
<dbReference type="EnsemblPlants" id="AES76516">
    <property type="protein sequence ID" value="AES76516"/>
    <property type="gene ID" value="MTR_6g080680"/>
</dbReference>
<dbReference type="InterPro" id="IPR017451">
    <property type="entry name" value="F-box-assoc_interact_dom"/>
</dbReference>
<evidence type="ECO:0000313" key="5">
    <source>
        <dbReference type="Proteomes" id="UP000002051"/>
    </source>
</evidence>
<keyword evidence="5" id="KW-1185">Reference proteome</keyword>
<sequence length="397" mass="46295">MEKTTTLASTKNEMVSTHIPDDIHFSILSKLPLQSLKRFESVRKSWSLLFENTHFMNMFRNDFITNPRRSCSYYNEASPLLSVFEDDKKVLYYLYGERFKNKFKLDWFNSSQEHFRIFGFGSINGTLCLYDFSNDNQGNIGLWNPTTQTTILSPPSLAISLVESILDHDEDMDFDGIFYNLHGFGYDRVTKDYKVIRYVWFTLEYLEPLWEIYSLRSNMWRELYVDMPYSLDCIDGTQVYMDGVCHWLSEEDSNEESCLVSFYFSNEGFFTTPLPSEVEDWSDDLALWLNLAVLNGSIALVSYHKETTNFHISILGDFGVKESWTKLFIVGPLSCVKRPIGVGTKGEIFFIRKDEELVWLDLSTQMIEEVGYKANNPNCSIIVYKEDILKEIYDCGY</sequence>
<dbReference type="STRING" id="3880.G7KLN7"/>
<evidence type="ECO:0000313" key="6">
    <source>
        <dbReference type="Proteomes" id="UP000265566"/>
    </source>
</evidence>
<reference evidence="4" key="3">
    <citation type="submission" date="2015-04" db="UniProtKB">
        <authorList>
            <consortium name="EnsemblPlants"/>
        </authorList>
    </citation>
    <scope>IDENTIFICATION</scope>
    <source>
        <strain evidence="4">cv. Jemalong A17</strain>
    </source>
</reference>
<dbReference type="PANTHER" id="PTHR31672:SF13">
    <property type="entry name" value="F-BOX PROTEIN CPR30-LIKE"/>
    <property type="match status" value="1"/>
</dbReference>
<feature type="domain" description="F-box associated beta-propeller type 1" evidence="1">
    <location>
        <begin position="114"/>
        <end position="391"/>
    </location>
</feature>
<dbReference type="InterPro" id="IPR006527">
    <property type="entry name" value="F-box-assoc_dom_typ1"/>
</dbReference>
<dbReference type="AlphaFoldDB" id="G7KLN7"/>
<reference evidence="2 5" key="1">
    <citation type="journal article" date="2011" name="Nature">
        <title>The Medicago genome provides insight into the evolution of rhizobial symbioses.</title>
        <authorList>
            <person name="Young N.D."/>
            <person name="Debelle F."/>
            <person name="Oldroyd G.E."/>
            <person name="Geurts R."/>
            <person name="Cannon S.B."/>
            <person name="Udvardi M.K."/>
            <person name="Benedito V.A."/>
            <person name="Mayer K.F."/>
            <person name="Gouzy J."/>
            <person name="Schoof H."/>
            <person name="Van de Peer Y."/>
            <person name="Proost S."/>
            <person name="Cook D.R."/>
            <person name="Meyers B.C."/>
            <person name="Spannagl M."/>
            <person name="Cheung F."/>
            <person name="De Mita S."/>
            <person name="Krishnakumar V."/>
            <person name="Gundlach H."/>
            <person name="Zhou S."/>
            <person name="Mudge J."/>
            <person name="Bharti A.K."/>
            <person name="Murray J.D."/>
            <person name="Naoumkina M.A."/>
            <person name="Rosen B."/>
            <person name="Silverstein K.A."/>
            <person name="Tang H."/>
            <person name="Rombauts S."/>
            <person name="Zhao P.X."/>
            <person name="Zhou P."/>
            <person name="Barbe V."/>
            <person name="Bardou P."/>
            <person name="Bechner M."/>
            <person name="Bellec A."/>
            <person name="Berger A."/>
            <person name="Berges H."/>
            <person name="Bidwell S."/>
            <person name="Bisseling T."/>
            <person name="Choisne N."/>
            <person name="Couloux A."/>
            <person name="Denny R."/>
            <person name="Deshpande S."/>
            <person name="Dai X."/>
            <person name="Doyle J.J."/>
            <person name="Dudez A.M."/>
            <person name="Farmer A.D."/>
            <person name="Fouteau S."/>
            <person name="Franken C."/>
            <person name="Gibelin C."/>
            <person name="Gish J."/>
            <person name="Goldstein S."/>
            <person name="Gonzalez A.J."/>
            <person name="Green P.J."/>
            <person name="Hallab A."/>
            <person name="Hartog M."/>
            <person name="Hua A."/>
            <person name="Humphray S.J."/>
            <person name="Jeong D.H."/>
            <person name="Jing Y."/>
            <person name="Jocker A."/>
            <person name="Kenton S.M."/>
            <person name="Kim D.J."/>
            <person name="Klee K."/>
            <person name="Lai H."/>
            <person name="Lang C."/>
            <person name="Lin S."/>
            <person name="Macmil S.L."/>
            <person name="Magdelenat G."/>
            <person name="Matthews L."/>
            <person name="McCorrison J."/>
            <person name="Monaghan E.L."/>
            <person name="Mun J.H."/>
            <person name="Najar F.Z."/>
            <person name="Nicholson C."/>
            <person name="Noirot C."/>
            <person name="O'Bleness M."/>
            <person name="Paule C.R."/>
            <person name="Poulain J."/>
            <person name="Prion F."/>
            <person name="Qin B."/>
            <person name="Qu C."/>
            <person name="Retzel E.F."/>
            <person name="Riddle C."/>
            <person name="Sallet E."/>
            <person name="Samain S."/>
            <person name="Samson N."/>
            <person name="Sanders I."/>
            <person name="Saurat O."/>
            <person name="Scarpelli C."/>
            <person name="Schiex T."/>
            <person name="Segurens B."/>
            <person name="Severin A.J."/>
            <person name="Sherrier D.J."/>
            <person name="Shi R."/>
            <person name="Sims S."/>
            <person name="Singer S.R."/>
            <person name="Sinharoy S."/>
            <person name="Sterck L."/>
            <person name="Viollet A."/>
            <person name="Wang B.B."/>
            <person name="Wang K."/>
            <person name="Wang M."/>
            <person name="Wang X."/>
            <person name="Warfsmann J."/>
            <person name="Weissenbach J."/>
            <person name="White D.D."/>
            <person name="White J.D."/>
            <person name="Wiley G.B."/>
            <person name="Wincker P."/>
            <person name="Xing Y."/>
            <person name="Yang L."/>
            <person name="Yao Z."/>
            <person name="Ying F."/>
            <person name="Zhai J."/>
            <person name="Zhou L."/>
            <person name="Zuber A."/>
            <person name="Denarie J."/>
            <person name="Dixon R.A."/>
            <person name="May G.D."/>
            <person name="Schwartz D.C."/>
            <person name="Rogers J."/>
            <person name="Quetier F."/>
            <person name="Town C.D."/>
            <person name="Roe B.A."/>
        </authorList>
    </citation>
    <scope>NUCLEOTIDE SEQUENCE [LARGE SCALE GENOMIC DNA]</scope>
    <source>
        <strain evidence="2">A17</strain>
        <strain evidence="4 5">cv. Jemalong A17</strain>
    </source>
</reference>
<dbReference type="EMBL" id="CM001222">
    <property type="protein sequence ID" value="AES76516.1"/>
    <property type="molecule type" value="Genomic_DNA"/>
</dbReference>
<dbReference type="SUPFAM" id="SSF81383">
    <property type="entry name" value="F-box domain"/>
    <property type="match status" value="1"/>
</dbReference>
<dbReference type="Proteomes" id="UP000002051">
    <property type="component" value="Chromosome 6"/>
</dbReference>
<protein>
    <submittedName>
        <fullName evidence="2">F-box protein interaction domain protein</fullName>
    </submittedName>
    <submittedName>
        <fullName evidence="3">Putative F-box domain-containing protein</fullName>
    </submittedName>
</protein>
<accession>G7KLN7</accession>
<gene>
    <name evidence="2" type="ordered locus">MTR_6g080680</name>
    <name evidence="3" type="ORF">MtrunA17_Chr6g0481501</name>
</gene>
<dbReference type="EMBL" id="PSQE01000006">
    <property type="protein sequence ID" value="RHN52526.1"/>
    <property type="molecule type" value="Genomic_DNA"/>
</dbReference>
<dbReference type="HOGENOM" id="CLU_027176_5_0_1"/>
<name>G7KLN7_MEDTR</name>
<dbReference type="Proteomes" id="UP000265566">
    <property type="component" value="Chromosome 6"/>
</dbReference>
<dbReference type="PaxDb" id="3880-AES76516"/>
<dbReference type="InterPro" id="IPR036047">
    <property type="entry name" value="F-box-like_dom_sf"/>
</dbReference>
<dbReference type="Pfam" id="PF07734">
    <property type="entry name" value="FBA_1"/>
    <property type="match status" value="1"/>
</dbReference>
<reference evidence="3" key="5">
    <citation type="journal article" date="2018" name="Nat. Plants">
        <title>Whole-genome landscape of Medicago truncatula symbiotic genes.</title>
        <authorList>
            <person name="Pecrix Y."/>
            <person name="Gamas P."/>
            <person name="Carrere S."/>
        </authorList>
    </citation>
    <scope>NUCLEOTIDE SEQUENCE</scope>
    <source>
        <tissue evidence="3">Leaves</tissue>
    </source>
</reference>
<proteinExistence type="predicted"/>
<evidence type="ECO:0000313" key="4">
    <source>
        <dbReference type="EnsemblPlants" id="AES76516"/>
    </source>
</evidence>
<reference evidence="2 5" key="2">
    <citation type="journal article" date="2014" name="BMC Genomics">
        <title>An improved genome release (version Mt4.0) for the model legume Medicago truncatula.</title>
        <authorList>
            <person name="Tang H."/>
            <person name="Krishnakumar V."/>
            <person name="Bidwell S."/>
            <person name="Rosen B."/>
            <person name="Chan A."/>
            <person name="Zhou S."/>
            <person name="Gentzbittel L."/>
            <person name="Childs K.L."/>
            <person name="Yandell M."/>
            <person name="Gundlach H."/>
            <person name="Mayer K.F."/>
            <person name="Schwartz D.C."/>
            <person name="Town C.D."/>
        </authorList>
    </citation>
    <scope>GENOME REANNOTATION</scope>
    <source>
        <strain evidence="4 5">cv. Jemalong A17</strain>
    </source>
</reference>
<reference evidence="6" key="4">
    <citation type="journal article" date="2018" name="Nat. Plants">
        <title>Whole-genome landscape of Medicago truncatula symbiotic genes.</title>
        <authorList>
            <person name="Pecrix Y."/>
            <person name="Staton S.E."/>
            <person name="Sallet E."/>
            <person name="Lelandais-Briere C."/>
            <person name="Moreau S."/>
            <person name="Carrere S."/>
            <person name="Blein T."/>
            <person name="Jardinaud M.F."/>
            <person name="Latrasse D."/>
            <person name="Zouine M."/>
            <person name="Zahm M."/>
            <person name="Kreplak J."/>
            <person name="Mayjonade B."/>
            <person name="Satge C."/>
            <person name="Perez M."/>
            <person name="Cauet S."/>
            <person name="Marande W."/>
            <person name="Chantry-Darmon C."/>
            <person name="Lopez-Roques C."/>
            <person name="Bouchez O."/>
            <person name="Berard A."/>
            <person name="Debelle F."/>
            <person name="Munos S."/>
            <person name="Bendahmane A."/>
            <person name="Berges H."/>
            <person name="Niebel A."/>
            <person name="Buitink J."/>
            <person name="Frugier F."/>
            <person name="Benhamed M."/>
            <person name="Crespi M."/>
            <person name="Gouzy J."/>
            <person name="Gamas P."/>
        </authorList>
    </citation>
    <scope>NUCLEOTIDE SEQUENCE [LARGE SCALE GENOMIC DNA]</scope>
    <source>
        <strain evidence="6">cv. Jemalong A17</strain>
    </source>
</reference>
<evidence type="ECO:0000313" key="3">
    <source>
        <dbReference type="EMBL" id="RHN52526.1"/>
    </source>
</evidence>